<comment type="caution">
    <text evidence="1">The sequence shown here is derived from an EMBL/GenBank/DDBJ whole genome shotgun (WGS) entry which is preliminary data.</text>
</comment>
<organism evidence="1 2">
    <name type="scientific">Fundicoccus ignavus</name>
    <dbReference type="NCBI Taxonomy" id="2664442"/>
    <lineage>
        <taxon>Bacteria</taxon>
        <taxon>Bacillati</taxon>
        <taxon>Bacillota</taxon>
        <taxon>Bacilli</taxon>
        <taxon>Lactobacillales</taxon>
        <taxon>Aerococcaceae</taxon>
        <taxon>Fundicoccus</taxon>
    </lineage>
</organism>
<reference evidence="1 2" key="1">
    <citation type="submission" date="2019-11" db="EMBL/GenBank/DDBJ databases">
        <title>Characterisation of Fundicoccus ignavus gen. nov. sp. nov., a novel genus of the family Aerococcaceae isolated from bulk tank milk.</title>
        <authorList>
            <person name="Siebert A."/>
            <person name="Huptas C."/>
            <person name="Wenning M."/>
            <person name="Scherer S."/>
            <person name="Doll E.V."/>
        </authorList>
    </citation>
    <scope>NUCLEOTIDE SEQUENCE [LARGE SCALE GENOMIC DNA]</scope>
    <source>
        <strain evidence="1 2">DSM 109653</strain>
    </source>
</reference>
<evidence type="ECO:0000313" key="1">
    <source>
        <dbReference type="EMBL" id="MRI80808.1"/>
    </source>
</evidence>
<gene>
    <name evidence="1" type="ORF">GIY11_02035</name>
</gene>
<sequence length="247" mass="28209">MFKINLDEKVRTDIVSNYSDSIFELKSSLSTFFEKLQEIYTKHNYSPLRVTAEFLSDFWEDKVQSQVTREVEIWTESEASIKNILKNIGAFGDYSNESHQVANELQENILLQTTELFKIDFSLKPISEAISMEKNLQQIFDEFNDAADELKQAVVREASQLKSIVSREAVDNKIYESFGYLTDIVFTALEVQMDNINKQLDSAYELIATQGAQAESLGQETASTLSSESESHAIETDFSDISHLFQY</sequence>
<name>A0A844BKX9_9LACT</name>
<dbReference type="EMBL" id="WJQR01000002">
    <property type="protein sequence ID" value="MRI80808.1"/>
    <property type="molecule type" value="Genomic_DNA"/>
</dbReference>
<protein>
    <submittedName>
        <fullName evidence="1">Uncharacterized protein</fullName>
    </submittedName>
</protein>
<dbReference type="AlphaFoldDB" id="A0A844BKX9"/>
<dbReference type="Proteomes" id="UP000469870">
    <property type="component" value="Unassembled WGS sequence"/>
</dbReference>
<proteinExistence type="predicted"/>
<accession>A0A844BKX9</accession>
<evidence type="ECO:0000313" key="2">
    <source>
        <dbReference type="Proteomes" id="UP000469870"/>
    </source>
</evidence>
<dbReference type="RefSeq" id="WP_153861290.1">
    <property type="nucleotide sequence ID" value="NZ_WJQR01000002.1"/>
</dbReference>